<dbReference type="SUPFAM" id="SSF50952">
    <property type="entry name" value="Soluble quinoprotein glucose dehydrogenase"/>
    <property type="match status" value="1"/>
</dbReference>
<dbReference type="GO" id="GO:0046872">
    <property type="term" value="F:metal ion binding"/>
    <property type="evidence" value="ECO:0007669"/>
    <property type="project" value="UniProtKB-KW"/>
</dbReference>
<dbReference type="PANTHER" id="PTHR33546:SF1">
    <property type="entry name" value="LARGE, MULTIFUNCTIONAL SECRETED PROTEIN"/>
    <property type="match status" value="1"/>
</dbReference>
<dbReference type="GO" id="GO:0009055">
    <property type="term" value="F:electron transfer activity"/>
    <property type="evidence" value="ECO:0007669"/>
    <property type="project" value="InterPro"/>
</dbReference>
<dbReference type="PANTHER" id="PTHR33546">
    <property type="entry name" value="LARGE, MULTIFUNCTIONAL SECRETED PROTEIN-RELATED"/>
    <property type="match status" value="1"/>
</dbReference>
<dbReference type="SUPFAM" id="SSF48371">
    <property type="entry name" value="ARM repeat"/>
    <property type="match status" value="1"/>
</dbReference>
<dbReference type="AlphaFoldDB" id="A0AAE3KUH0"/>
<evidence type="ECO:0000313" key="9">
    <source>
        <dbReference type="Proteomes" id="UP001204144"/>
    </source>
</evidence>
<keyword evidence="9" id="KW-1185">Reference proteome</keyword>
<dbReference type="Gene3D" id="2.60.120.260">
    <property type="entry name" value="Galactose-binding domain-like"/>
    <property type="match status" value="1"/>
</dbReference>
<dbReference type="PROSITE" id="PS51007">
    <property type="entry name" value="CYTC"/>
    <property type="match status" value="1"/>
</dbReference>
<dbReference type="InterPro" id="IPR011042">
    <property type="entry name" value="6-blade_b-propeller_TolB-like"/>
</dbReference>
<reference evidence="8 9" key="1">
    <citation type="submission" date="2018-11" db="EMBL/GenBank/DDBJ databases">
        <title>Novel bacteria species description.</title>
        <authorList>
            <person name="Han J.-H."/>
        </authorList>
    </citation>
    <scope>NUCLEOTIDE SEQUENCE [LARGE SCALE GENOMIC DNA]</scope>
    <source>
        <strain evidence="8 9">KCTC23259</strain>
    </source>
</reference>
<evidence type="ECO:0000259" key="6">
    <source>
        <dbReference type="PROSITE" id="PS50022"/>
    </source>
</evidence>
<feature type="domain" description="F5/8 type C" evidence="6">
    <location>
        <begin position="771"/>
        <end position="930"/>
    </location>
</feature>
<dbReference type="SUPFAM" id="SSF46626">
    <property type="entry name" value="Cytochrome c"/>
    <property type="match status" value="1"/>
</dbReference>
<comment type="caution">
    <text evidence="8">The sequence shown here is derived from an EMBL/GenBank/DDBJ whole genome shotgun (WGS) entry which is preliminary data.</text>
</comment>
<dbReference type="Pfam" id="PF23500">
    <property type="entry name" value="DUF7133"/>
    <property type="match status" value="1"/>
</dbReference>
<proteinExistence type="predicted"/>
<sequence>MKEILRKSRKGFSLKHAFLVSIVGIALSSFVITNTPNGFSEIGIKADTLPKVKIPEGVDPNSDDWRGIDLEPKPPVLPLSVAEEQRQFLLPPGYKIEPVLTEPAIQQPGAIAFDGNGRMYVLELRSYMLDADSKNELEPTSRISRWEDKNNDGVYETGTTFIDNLIFPRFVLPYGKDCILTMESDADNVYKYTDTNGDGKADKKELFTTKYGRSGNVEHQQAFMYYGMDNWLYSTVNAFRVRATPNGVIREKTGFNRAQWGVTHDDDGKLWFQGGASGLPSHFQFPIHYGNFEVPNEFAKGFDVPWGAAVKIADMQGGMDEIRQPDGSLNRVTGSAGNDVYRGDRLPSNLRGQYFYGEPVARIVRQINPVVTEGLTTLHNVFQDQKSEFLRSTDPLFRPVDMATAPDGTMYIVDMYHGIIQEGQWTQKGTYLRTKIEQYQLDKVVGLGRIWRITHEGKERDKTQPKMLNESAAALVKHLEHPNGWRRDAAQQLLVLKKDLSVVPTLKTMAASSKNELARIHAIWTLEGLGALKTDLAKILLKDVNPRIRIQALRAAETLYKAGAKELEADYVAAMKDANTDVVVQAMLSAKVLKISNLEEGVKSAMFNNKAAGVKLIGEQIITPPKPRNNGPFGGVELSKEQKESVDRGMVIYSELCSQCHGNNGMGAPGGNGKLMAPALAGSQRVQAHPEYAIKVVLHGMEGNIEGKNYAGGLMAPMKGHDDQWVADVVSYIRNGLSNDASIISAKQVEKIRAKTANQSVLYKYDQLIKSTPKEIQVSDGLKITASHTSSTRIGGNVSPQSAFTYEGWSTGKKQEKGMWYQVELPKAMNISELQFNSAAIRRFGPRNGTTPPPPPQVTQTFPRKYTVEASVDGNTWENAAQGLTGNEGDNTVPLSTPKVKYLRIKLEEGLEQETENIPWTMKQVKIFGLQ</sequence>
<evidence type="ECO:0000313" key="8">
    <source>
        <dbReference type="EMBL" id="MCP9765562.1"/>
    </source>
</evidence>
<keyword evidence="3 4" id="KW-0408">Iron</keyword>
<dbReference type="Pfam" id="PF00034">
    <property type="entry name" value="Cytochrom_C"/>
    <property type="match status" value="1"/>
</dbReference>
<dbReference type="PROSITE" id="PS50022">
    <property type="entry name" value="FA58C_3"/>
    <property type="match status" value="1"/>
</dbReference>
<dbReference type="InterPro" id="IPR000421">
    <property type="entry name" value="FA58C"/>
</dbReference>
<dbReference type="GO" id="GO:0020037">
    <property type="term" value="F:heme binding"/>
    <property type="evidence" value="ECO:0007669"/>
    <property type="project" value="InterPro"/>
</dbReference>
<dbReference type="InterPro" id="IPR016024">
    <property type="entry name" value="ARM-type_fold"/>
</dbReference>
<keyword evidence="5" id="KW-1133">Transmembrane helix</keyword>
<gene>
    <name evidence="8" type="ORF">EGI31_21715</name>
</gene>
<dbReference type="Gene3D" id="1.10.760.10">
    <property type="entry name" value="Cytochrome c-like domain"/>
    <property type="match status" value="1"/>
</dbReference>
<dbReference type="InterPro" id="IPR036909">
    <property type="entry name" value="Cyt_c-like_dom_sf"/>
</dbReference>
<dbReference type="InterPro" id="IPR055557">
    <property type="entry name" value="DUF7133"/>
</dbReference>
<dbReference type="InterPro" id="IPR011989">
    <property type="entry name" value="ARM-like"/>
</dbReference>
<protein>
    <submittedName>
        <fullName evidence="8">Sorbosone dehydrogenase</fullName>
    </submittedName>
</protein>
<accession>A0AAE3KUH0</accession>
<dbReference type="RefSeq" id="WP_255039277.1">
    <property type="nucleotide sequence ID" value="NZ_RJUF01000184.1"/>
</dbReference>
<feature type="transmembrane region" description="Helical" evidence="5">
    <location>
        <begin position="12"/>
        <end position="32"/>
    </location>
</feature>
<evidence type="ECO:0000256" key="1">
    <source>
        <dbReference type="ARBA" id="ARBA00022617"/>
    </source>
</evidence>
<dbReference type="InterPro" id="IPR008979">
    <property type="entry name" value="Galactose-bd-like_sf"/>
</dbReference>
<evidence type="ECO:0000256" key="3">
    <source>
        <dbReference type="ARBA" id="ARBA00023004"/>
    </source>
</evidence>
<evidence type="ECO:0000256" key="5">
    <source>
        <dbReference type="SAM" id="Phobius"/>
    </source>
</evidence>
<keyword evidence="2 4" id="KW-0479">Metal-binding</keyword>
<keyword evidence="5" id="KW-0472">Membrane</keyword>
<evidence type="ECO:0000256" key="4">
    <source>
        <dbReference type="PROSITE-ProRule" id="PRU00433"/>
    </source>
</evidence>
<name>A0AAE3KUH0_9BACT</name>
<organism evidence="8 9">
    <name type="scientific">Lacihabitans soyangensis</name>
    <dbReference type="NCBI Taxonomy" id="869394"/>
    <lineage>
        <taxon>Bacteria</taxon>
        <taxon>Pseudomonadati</taxon>
        <taxon>Bacteroidota</taxon>
        <taxon>Cytophagia</taxon>
        <taxon>Cytophagales</taxon>
        <taxon>Leadbetterellaceae</taxon>
        <taxon>Lacihabitans</taxon>
    </lineage>
</organism>
<evidence type="ECO:0000259" key="7">
    <source>
        <dbReference type="PROSITE" id="PS51007"/>
    </source>
</evidence>
<dbReference type="Proteomes" id="UP001204144">
    <property type="component" value="Unassembled WGS sequence"/>
</dbReference>
<dbReference type="InterPro" id="IPR009056">
    <property type="entry name" value="Cyt_c-like_dom"/>
</dbReference>
<keyword evidence="1 4" id="KW-0349">Heme</keyword>
<keyword evidence="5" id="KW-0812">Transmembrane</keyword>
<dbReference type="Gene3D" id="2.120.10.30">
    <property type="entry name" value="TolB, C-terminal domain"/>
    <property type="match status" value="1"/>
</dbReference>
<feature type="domain" description="Cytochrome c" evidence="7">
    <location>
        <begin position="644"/>
        <end position="737"/>
    </location>
</feature>
<dbReference type="Gene3D" id="1.25.10.10">
    <property type="entry name" value="Leucine-rich Repeat Variant"/>
    <property type="match status" value="1"/>
</dbReference>
<dbReference type="EMBL" id="RJUF01000184">
    <property type="protein sequence ID" value="MCP9765562.1"/>
    <property type="molecule type" value="Genomic_DNA"/>
</dbReference>
<dbReference type="SUPFAM" id="SSF49785">
    <property type="entry name" value="Galactose-binding domain-like"/>
    <property type="match status" value="1"/>
</dbReference>
<evidence type="ECO:0000256" key="2">
    <source>
        <dbReference type="ARBA" id="ARBA00022723"/>
    </source>
</evidence>
<dbReference type="InterPro" id="IPR011041">
    <property type="entry name" value="Quinoprot_gluc/sorb_DH_b-prop"/>
</dbReference>